<proteinExistence type="predicted"/>
<dbReference type="RefSeq" id="WP_242377039.1">
    <property type="nucleotide sequence ID" value="NZ_JAKRKC020000001.1"/>
</dbReference>
<dbReference type="Gene3D" id="3.40.50.1000">
    <property type="entry name" value="HAD superfamily/HAD-like"/>
    <property type="match status" value="1"/>
</dbReference>
<dbReference type="InterPro" id="IPR023214">
    <property type="entry name" value="HAD_sf"/>
</dbReference>
<dbReference type="InterPro" id="IPR050155">
    <property type="entry name" value="HAD-like_hydrolase_sf"/>
</dbReference>
<dbReference type="SUPFAM" id="SSF56784">
    <property type="entry name" value="HAD-like"/>
    <property type="match status" value="1"/>
</dbReference>
<keyword evidence="2" id="KW-1185">Reference proteome</keyword>
<dbReference type="SFLD" id="SFLDS00003">
    <property type="entry name" value="Haloacid_Dehalogenase"/>
    <property type="match status" value="1"/>
</dbReference>
<evidence type="ECO:0000313" key="1">
    <source>
        <dbReference type="EMBL" id="MCK2212422.1"/>
    </source>
</evidence>
<accession>A0ABT0FJE6</accession>
<dbReference type="SFLD" id="SFLDG01129">
    <property type="entry name" value="C1.5:_HAD__Beta-PGM__Phosphata"/>
    <property type="match status" value="1"/>
</dbReference>
<dbReference type="InterPro" id="IPR023198">
    <property type="entry name" value="PGP-like_dom2"/>
</dbReference>
<dbReference type="InterPro" id="IPR036412">
    <property type="entry name" value="HAD-like_sf"/>
</dbReference>
<dbReference type="InterPro" id="IPR041492">
    <property type="entry name" value="HAD_2"/>
</dbReference>
<dbReference type="Pfam" id="PF13419">
    <property type="entry name" value="HAD_2"/>
    <property type="match status" value="1"/>
</dbReference>
<protein>
    <submittedName>
        <fullName evidence="1">HAD hydrolase-like protein</fullName>
    </submittedName>
</protein>
<dbReference type="EMBL" id="JAKRKC020000001">
    <property type="protein sequence ID" value="MCK2212422.1"/>
    <property type="molecule type" value="Genomic_DNA"/>
</dbReference>
<dbReference type="Gene3D" id="1.10.150.240">
    <property type="entry name" value="Putative phosphatase, domain 2"/>
    <property type="match status" value="1"/>
</dbReference>
<dbReference type="Proteomes" id="UP001317259">
    <property type="component" value="Unassembled WGS sequence"/>
</dbReference>
<dbReference type="PANTHER" id="PTHR43434">
    <property type="entry name" value="PHOSPHOGLYCOLATE PHOSPHATASE"/>
    <property type="match status" value="1"/>
</dbReference>
<organism evidence="1 2">
    <name type="scientific">Actinomadura luzonensis</name>
    <dbReference type="NCBI Taxonomy" id="2805427"/>
    <lineage>
        <taxon>Bacteria</taxon>
        <taxon>Bacillati</taxon>
        <taxon>Actinomycetota</taxon>
        <taxon>Actinomycetes</taxon>
        <taxon>Streptosporangiales</taxon>
        <taxon>Thermomonosporaceae</taxon>
        <taxon>Actinomadura</taxon>
    </lineage>
</organism>
<name>A0ABT0FJE6_9ACTN</name>
<dbReference type="Pfam" id="PF13242">
    <property type="entry name" value="Hydrolase_like"/>
    <property type="match status" value="1"/>
</dbReference>
<gene>
    <name evidence="1" type="ORF">MF672_001195</name>
</gene>
<comment type="caution">
    <text evidence="1">The sequence shown here is derived from an EMBL/GenBank/DDBJ whole genome shotgun (WGS) entry which is preliminary data.</text>
</comment>
<reference evidence="1 2" key="1">
    <citation type="submission" date="2022-04" db="EMBL/GenBank/DDBJ databases">
        <title>Genome draft of Actinomadura sp. ATCC 31491.</title>
        <authorList>
            <person name="Shi X."/>
            <person name="Du Y."/>
        </authorList>
    </citation>
    <scope>NUCLEOTIDE SEQUENCE [LARGE SCALE GENOMIC DNA]</scope>
    <source>
        <strain evidence="1 2">ATCC 31491</strain>
    </source>
</reference>
<evidence type="ECO:0000313" key="2">
    <source>
        <dbReference type="Proteomes" id="UP001317259"/>
    </source>
</evidence>
<sequence>MSVERENLDDQLRRCLCIGIDLDMTLIDTRAATAHALRRVNERHGFGIDVEAVVSNLGPPLKQELSRWVAAESLDEAVRCFREYFLTEGLSHLTPLPGALLLASLLRDGDRRLVVITSRIPPIATACLKACGLEVSAIAGNVAGREKGPAIKAHSAAVYVGDHTLDMAGAQEANVPGIGVTTGSHTSADLRAAGATWVVDSLERLATAFA</sequence>
<dbReference type="PANTHER" id="PTHR43434:SF20">
    <property type="entry name" value="5'-NUCLEOTIDASE"/>
    <property type="match status" value="1"/>
</dbReference>